<reference evidence="2" key="1">
    <citation type="journal article" date="2020" name="Phytopathology">
        <title>Genome sequence of the chestnut blight fungus Cryphonectria parasitica EP155: A fundamental resource for an archetypical invasive plant pathogen.</title>
        <authorList>
            <person name="Crouch J.A."/>
            <person name="Dawe A."/>
            <person name="Aerts A."/>
            <person name="Barry K."/>
            <person name="Churchill A.C.L."/>
            <person name="Grimwood J."/>
            <person name="Hillman B."/>
            <person name="Milgroom M.G."/>
            <person name="Pangilinan J."/>
            <person name="Smith M."/>
            <person name="Salamov A."/>
            <person name="Schmutz J."/>
            <person name="Yadav J."/>
            <person name="Grigoriev I.V."/>
            <person name="Nuss D."/>
        </authorList>
    </citation>
    <scope>NUCLEOTIDE SEQUENCE</scope>
    <source>
        <strain evidence="2">EP155</strain>
    </source>
</reference>
<keyword evidence="3" id="KW-1185">Reference proteome</keyword>
<keyword evidence="1" id="KW-0732">Signal</keyword>
<dbReference type="Proteomes" id="UP000803844">
    <property type="component" value="Unassembled WGS sequence"/>
</dbReference>
<dbReference type="EMBL" id="MU032348">
    <property type="protein sequence ID" value="KAF3764419.1"/>
    <property type="molecule type" value="Genomic_DNA"/>
</dbReference>
<comment type="caution">
    <text evidence="2">The sequence shown here is derived from an EMBL/GenBank/DDBJ whole genome shotgun (WGS) entry which is preliminary data.</text>
</comment>
<evidence type="ECO:0008006" key="4">
    <source>
        <dbReference type="Google" id="ProtNLM"/>
    </source>
</evidence>
<name>A0A9P5CMI3_CRYP1</name>
<proteinExistence type="predicted"/>
<feature type="chain" id="PRO_5040509191" description="Small secreted protein" evidence="1">
    <location>
        <begin position="19"/>
        <end position="125"/>
    </location>
</feature>
<feature type="signal peptide" evidence="1">
    <location>
        <begin position="1"/>
        <end position="18"/>
    </location>
</feature>
<dbReference type="AlphaFoldDB" id="A0A9P5CMI3"/>
<dbReference type="OrthoDB" id="4777528at2759"/>
<gene>
    <name evidence="2" type="ORF">M406DRAFT_71038</name>
</gene>
<dbReference type="GeneID" id="63842521"/>
<accession>A0A9P5CMI3</accession>
<evidence type="ECO:0000256" key="1">
    <source>
        <dbReference type="SAM" id="SignalP"/>
    </source>
</evidence>
<organism evidence="2 3">
    <name type="scientific">Cryphonectria parasitica (strain ATCC 38755 / EP155)</name>
    <dbReference type="NCBI Taxonomy" id="660469"/>
    <lineage>
        <taxon>Eukaryota</taxon>
        <taxon>Fungi</taxon>
        <taxon>Dikarya</taxon>
        <taxon>Ascomycota</taxon>
        <taxon>Pezizomycotina</taxon>
        <taxon>Sordariomycetes</taxon>
        <taxon>Sordariomycetidae</taxon>
        <taxon>Diaporthales</taxon>
        <taxon>Cryphonectriaceae</taxon>
        <taxon>Cryphonectria-Endothia species complex</taxon>
        <taxon>Cryphonectria</taxon>
    </lineage>
</organism>
<dbReference type="RefSeq" id="XP_040775380.1">
    <property type="nucleotide sequence ID" value="XM_040925392.1"/>
</dbReference>
<evidence type="ECO:0000313" key="2">
    <source>
        <dbReference type="EMBL" id="KAF3764419.1"/>
    </source>
</evidence>
<protein>
    <recommendedName>
        <fullName evidence="4">Small secreted protein</fullName>
    </recommendedName>
</protein>
<sequence length="125" mass="13329">MFSQLSLALLFVAGAAQACDSTQPAIKDANTVTVKLYSDDTCCNVLQTTSLGVLDECHTANGAFYSHKMAVGANMFGRDIHWAAYETTDCSGAFEYGSLTNNDTCWLDGLGSTAALHSFKITVLD</sequence>
<evidence type="ECO:0000313" key="3">
    <source>
        <dbReference type="Proteomes" id="UP000803844"/>
    </source>
</evidence>